<dbReference type="Gene3D" id="3.40.50.300">
    <property type="entry name" value="P-loop containing nucleotide triphosphate hydrolases"/>
    <property type="match status" value="1"/>
</dbReference>
<evidence type="ECO:0000256" key="7">
    <source>
        <dbReference type="ARBA" id="ARBA00022840"/>
    </source>
</evidence>
<dbReference type="CDD" id="cd02021">
    <property type="entry name" value="GntK"/>
    <property type="match status" value="1"/>
</dbReference>
<evidence type="ECO:0000313" key="12">
    <source>
        <dbReference type="Proteomes" id="UP000292424"/>
    </source>
</evidence>
<dbReference type="Proteomes" id="UP000292424">
    <property type="component" value="Chromosome"/>
</dbReference>
<evidence type="ECO:0000256" key="8">
    <source>
        <dbReference type="ARBA" id="ARBA00023064"/>
    </source>
</evidence>
<sequence>MENKCYIIMGVSSSGKTTMGKYAAKILGCDFIDGDDLHPEANIEKMSAGIPLTDGDREPWFVIIGKEANDYLTKNKSIVIACSALKLKYREILRREISSIHFIYLKGSYGAILAQMQARKGHFMPESLLQSQFDILEEPTDQESDVTILPIGKGEKERLDNLFKLP</sequence>
<evidence type="ECO:0000256" key="10">
    <source>
        <dbReference type="RuleBase" id="RU363066"/>
    </source>
</evidence>
<dbReference type="Pfam" id="PF01202">
    <property type="entry name" value="SKI"/>
    <property type="match status" value="1"/>
</dbReference>
<dbReference type="OrthoDB" id="9813917at2"/>
<keyword evidence="6 10" id="KW-0418">Kinase</keyword>
<dbReference type="InterPro" id="IPR027417">
    <property type="entry name" value="P-loop_NTPase"/>
</dbReference>
<dbReference type="GO" id="GO:0019521">
    <property type="term" value="P:D-gluconate metabolic process"/>
    <property type="evidence" value="ECO:0007669"/>
    <property type="project" value="UniProtKB-KW"/>
</dbReference>
<reference evidence="11 12" key="1">
    <citation type="submission" date="2019-09" db="EMBL/GenBank/DDBJ databases">
        <title>Complete genome sequence of Arachidicoccus sp. B3-10 isolated from apple orchard soil.</title>
        <authorList>
            <person name="Kim H.S."/>
            <person name="Han K.-I."/>
            <person name="Suh M.K."/>
            <person name="Lee K.C."/>
            <person name="Eom M.K."/>
            <person name="Kim J.-S."/>
            <person name="Kang S.W."/>
            <person name="Sin Y."/>
            <person name="Lee J.-S."/>
        </authorList>
    </citation>
    <scope>NUCLEOTIDE SEQUENCE [LARGE SCALE GENOMIC DNA]</scope>
    <source>
        <strain evidence="11 12">B3-10</strain>
    </source>
</reference>
<keyword evidence="12" id="KW-1185">Reference proteome</keyword>
<evidence type="ECO:0000313" key="11">
    <source>
        <dbReference type="EMBL" id="QES91023.1"/>
    </source>
</evidence>
<accession>A0A5P2GCU3</accession>
<dbReference type="GO" id="GO:0005737">
    <property type="term" value="C:cytoplasm"/>
    <property type="evidence" value="ECO:0007669"/>
    <property type="project" value="TreeGrafter"/>
</dbReference>
<dbReference type="InterPro" id="IPR031322">
    <property type="entry name" value="Shikimate/glucono_kinase"/>
</dbReference>
<evidence type="ECO:0000256" key="3">
    <source>
        <dbReference type="ARBA" id="ARBA00012054"/>
    </source>
</evidence>
<dbReference type="EC" id="2.7.1.12" evidence="3 10"/>
<comment type="similarity">
    <text evidence="2 10">Belongs to the gluconokinase GntK/GntV family.</text>
</comment>
<comment type="pathway">
    <text evidence="1">Carbohydrate acid metabolism.</text>
</comment>
<evidence type="ECO:0000256" key="1">
    <source>
        <dbReference type="ARBA" id="ARBA00004761"/>
    </source>
</evidence>
<keyword evidence="4 10" id="KW-0808">Transferase</keyword>
<protein>
    <recommendedName>
        <fullName evidence="3 10">Gluconokinase</fullName>
        <ecNumber evidence="3 10">2.7.1.12</ecNumber>
    </recommendedName>
</protein>
<dbReference type="FunFam" id="3.40.50.300:FF:000522">
    <property type="entry name" value="Gluconokinase"/>
    <property type="match status" value="1"/>
</dbReference>
<organism evidence="11 12">
    <name type="scientific">Rhizosphaericola mali</name>
    <dbReference type="NCBI Taxonomy" id="2545455"/>
    <lineage>
        <taxon>Bacteria</taxon>
        <taxon>Pseudomonadati</taxon>
        <taxon>Bacteroidota</taxon>
        <taxon>Chitinophagia</taxon>
        <taxon>Chitinophagales</taxon>
        <taxon>Chitinophagaceae</taxon>
        <taxon>Rhizosphaericola</taxon>
    </lineage>
</organism>
<dbReference type="PANTHER" id="PTHR43442:SF3">
    <property type="entry name" value="GLUCONOKINASE-RELATED"/>
    <property type="match status" value="1"/>
</dbReference>
<evidence type="ECO:0000256" key="4">
    <source>
        <dbReference type="ARBA" id="ARBA00022679"/>
    </source>
</evidence>
<name>A0A5P2GCU3_9BACT</name>
<dbReference type="InterPro" id="IPR006001">
    <property type="entry name" value="Therm_gnt_kin"/>
</dbReference>
<keyword evidence="5 10" id="KW-0547">Nucleotide-binding</keyword>
<dbReference type="NCBIfam" id="TIGR01313">
    <property type="entry name" value="therm_gnt_kin"/>
    <property type="match status" value="1"/>
</dbReference>
<evidence type="ECO:0000256" key="2">
    <source>
        <dbReference type="ARBA" id="ARBA00008420"/>
    </source>
</evidence>
<evidence type="ECO:0000256" key="5">
    <source>
        <dbReference type="ARBA" id="ARBA00022741"/>
    </source>
</evidence>
<dbReference type="AlphaFoldDB" id="A0A5P2GCU3"/>
<dbReference type="GO" id="GO:0005524">
    <property type="term" value="F:ATP binding"/>
    <property type="evidence" value="ECO:0007669"/>
    <property type="project" value="UniProtKB-KW"/>
</dbReference>
<dbReference type="PANTHER" id="PTHR43442">
    <property type="entry name" value="GLUCONOKINASE-RELATED"/>
    <property type="match status" value="1"/>
</dbReference>
<proteinExistence type="inferred from homology"/>
<dbReference type="EMBL" id="CP044016">
    <property type="protein sequence ID" value="QES91023.1"/>
    <property type="molecule type" value="Genomic_DNA"/>
</dbReference>
<keyword evidence="8" id="KW-0311">Gluconate utilization</keyword>
<dbReference type="SUPFAM" id="SSF52540">
    <property type="entry name" value="P-loop containing nucleoside triphosphate hydrolases"/>
    <property type="match status" value="1"/>
</dbReference>
<dbReference type="KEGG" id="arac:E0W69_018610"/>
<dbReference type="GO" id="GO:0046316">
    <property type="term" value="F:gluconokinase activity"/>
    <property type="evidence" value="ECO:0007669"/>
    <property type="project" value="UniProtKB-EC"/>
</dbReference>
<keyword evidence="7 10" id="KW-0067">ATP-binding</keyword>
<evidence type="ECO:0000256" key="9">
    <source>
        <dbReference type="ARBA" id="ARBA00048090"/>
    </source>
</evidence>
<evidence type="ECO:0000256" key="6">
    <source>
        <dbReference type="ARBA" id="ARBA00022777"/>
    </source>
</evidence>
<gene>
    <name evidence="11" type="ORF">E0W69_018610</name>
</gene>
<comment type="catalytic activity">
    <reaction evidence="9 10">
        <text>D-gluconate + ATP = 6-phospho-D-gluconate + ADP + H(+)</text>
        <dbReference type="Rhea" id="RHEA:19433"/>
        <dbReference type="ChEBI" id="CHEBI:15378"/>
        <dbReference type="ChEBI" id="CHEBI:18391"/>
        <dbReference type="ChEBI" id="CHEBI:30616"/>
        <dbReference type="ChEBI" id="CHEBI:58759"/>
        <dbReference type="ChEBI" id="CHEBI:456216"/>
        <dbReference type="EC" id="2.7.1.12"/>
    </reaction>
</comment>